<dbReference type="PROSITE" id="PS51257">
    <property type="entry name" value="PROKAR_LIPOPROTEIN"/>
    <property type="match status" value="1"/>
</dbReference>
<dbReference type="RefSeq" id="WP_283433823.1">
    <property type="nucleotide sequence ID" value="NZ_CAWLDM010000001.1"/>
</dbReference>
<organism evidence="1 2">
    <name type="scientific">Neorhodopirellula lusitana</name>
    <dbReference type="NCBI Taxonomy" id="445327"/>
    <lineage>
        <taxon>Bacteria</taxon>
        <taxon>Pseudomonadati</taxon>
        <taxon>Planctomycetota</taxon>
        <taxon>Planctomycetia</taxon>
        <taxon>Pirellulales</taxon>
        <taxon>Pirellulaceae</taxon>
        <taxon>Neorhodopirellula</taxon>
    </lineage>
</organism>
<evidence type="ECO:0008006" key="3">
    <source>
        <dbReference type="Google" id="ProtNLM"/>
    </source>
</evidence>
<comment type="caution">
    <text evidence="1">The sequence shown here is derived from an EMBL/GenBank/DDBJ whole genome shotgun (WGS) entry which is preliminary data.</text>
</comment>
<name>A0ABY1QF83_9BACT</name>
<keyword evidence="2" id="KW-1185">Reference proteome</keyword>
<protein>
    <recommendedName>
        <fullName evidence="3">Secreted protein</fullName>
    </recommendedName>
</protein>
<evidence type="ECO:0000313" key="2">
    <source>
        <dbReference type="Proteomes" id="UP001158067"/>
    </source>
</evidence>
<accession>A0ABY1QF83</accession>
<dbReference type="EMBL" id="FXUG01000010">
    <property type="protein sequence ID" value="SMP66846.1"/>
    <property type="molecule type" value="Genomic_DNA"/>
</dbReference>
<sequence>MNNARTQIGGIILILGSIFAIGCGDPEAIQAGTAEEQAALIAQQEKTQVDYSQSMAESYKKGR</sequence>
<reference evidence="1 2" key="1">
    <citation type="submission" date="2017-05" db="EMBL/GenBank/DDBJ databases">
        <authorList>
            <person name="Varghese N."/>
            <person name="Submissions S."/>
        </authorList>
    </citation>
    <scope>NUCLEOTIDE SEQUENCE [LARGE SCALE GENOMIC DNA]</scope>
    <source>
        <strain evidence="1 2">DSM 25457</strain>
    </source>
</reference>
<evidence type="ECO:0000313" key="1">
    <source>
        <dbReference type="EMBL" id="SMP66846.1"/>
    </source>
</evidence>
<gene>
    <name evidence="1" type="ORF">SAMN06265222_11050</name>
</gene>
<proteinExistence type="predicted"/>
<dbReference type="Proteomes" id="UP001158067">
    <property type="component" value="Unassembled WGS sequence"/>
</dbReference>